<sequence length="94" mass="9893">MTDALTKLDKLKAKKAELEAQIRSMHARETAKQRKADARRKIELGGLVLKAGLGQHDKGELLGGLLALASQIGSDANAKAAYKQAGDAALAGKK</sequence>
<evidence type="ECO:0000256" key="1">
    <source>
        <dbReference type="SAM" id="Coils"/>
    </source>
</evidence>
<keyword evidence="1" id="KW-0175">Coiled coil</keyword>
<keyword evidence="2" id="KW-0614">Plasmid</keyword>
<reference evidence="2" key="1">
    <citation type="submission" date="2015-06" db="EMBL/GenBank/DDBJ databases">
        <authorList>
            <person name="Joergensen T."/>
        </authorList>
    </citation>
    <scope>NUCLEOTIDE SEQUENCE</scope>
    <source>
        <plasmid evidence="2">pRGRH0700</plasmid>
    </source>
</reference>
<evidence type="ECO:0000313" key="2">
    <source>
        <dbReference type="EMBL" id="CRY95640.1"/>
    </source>
</evidence>
<dbReference type="InterPro" id="IPR009444">
    <property type="entry name" value="Conjugal_tfr_TraD_a-type"/>
</dbReference>
<geneLocation type="plasmid" evidence="2">
    <name>pRGRH0700</name>
</geneLocation>
<accession>A0A0H5Q2N8</accession>
<feature type="coiled-coil region" evidence="1">
    <location>
        <begin position="1"/>
        <end position="28"/>
    </location>
</feature>
<organism evidence="2">
    <name type="scientific">uncultured prokaryote</name>
    <dbReference type="NCBI Taxonomy" id="198431"/>
    <lineage>
        <taxon>unclassified sequences</taxon>
        <taxon>environmental samples</taxon>
    </lineage>
</organism>
<protein>
    <recommendedName>
        <fullName evidence="3">Conjugal transfer protein TraD</fullName>
    </recommendedName>
</protein>
<evidence type="ECO:0008006" key="3">
    <source>
        <dbReference type="Google" id="ProtNLM"/>
    </source>
</evidence>
<name>A0A0H5Q2N8_9ZZZZ</name>
<dbReference type="Pfam" id="PF06412">
    <property type="entry name" value="TraD"/>
    <property type="match status" value="1"/>
</dbReference>
<reference evidence="2" key="2">
    <citation type="submission" date="2015-07" db="EMBL/GenBank/DDBJ databases">
        <title>Plasmids, circular viruses and viroids from rat gut.</title>
        <authorList>
            <person name="Jorgensen T.J."/>
            <person name="Hansen M.A."/>
            <person name="Xu Z."/>
            <person name="Tabak M.A."/>
            <person name="Sorensen S.J."/>
            <person name="Hansen L.H."/>
        </authorList>
    </citation>
    <scope>NUCLEOTIDE SEQUENCE</scope>
    <source>
        <plasmid evidence="2">pRGRH0700</plasmid>
    </source>
</reference>
<proteinExistence type="predicted"/>
<dbReference type="EMBL" id="LN853318">
    <property type="protein sequence ID" value="CRY95640.1"/>
    <property type="molecule type" value="Genomic_DNA"/>
</dbReference>
<dbReference type="AlphaFoldDB" id="A0A0H5Q2N8"/>